<dbReference type="Pfam" id="PF00639">
    <property type="entry name" value="Rotamase"/>
    <property type="match status" value="1"/>
</dbReference>
<dbReference type="GO" id="GO:0006457">
    <property type="term" value="P:protein folding"/>
    <property type="evidence" value="ECO:0007669"/>
    <property type="project" value="UniProtKB-UniRule"/>
</dbReference>
<evidence type="ECO:0000313" key="14">
    <source>
        <dbReference type="EMBL" id="RKD73137.1"/>
    </source>
</evidence>
<dbReference type="SUPFAM" id="SSF109998">
    <property type="entry name" value="Triger factor/SurA peptide-binding domain-like"/>
    <property type="match status" value="1"/>
</dbReference>
<evidence type="ECO:0000256" key="5">
    <source>
        <dbReference type="ARBA" id="ARBA00022729"/>
    </source>
</evidence>
<feature type="domain" description="PpiC" evidence="13">
    <location>
        <begin position="157"/>
        <end position="247"/>
    </location>
</feature>
<dbReference type="Proteomes" id="UP000285120">
    <property type="component" value="Unassembled WGS sequence"/>
</dbReference>
<dbReference type="InterPro" id="IPR027304">
    <property type="entry name" value="Trigger_fact/SurA_dom_sf"/>
</dbReference>
<dbReference type="InterPro" id="IPR046357">
    <property type="entry name" value="PPIase_dom_sf"/>
</dbReference>
<sequence length="302" mass="34463">MKKELFAILGTSGLLFLAGCNDNEEQSSDNSQTVVQVNDREITEEEFTGELKNTYGSQVFNDMVQSALIEEQAEEMEITDERLNEELADFKEQVGVQEDEELLTLMENQLGVQIESIDDFKEDYLKPQVVVYELAEADVEVTEEDKEAYFEENQEDLESANARHILVEDEETAEEAVSRLDDGESFEDVATDMSTDPGSAEQGGDLGFFTRGQMVPEFDEAVFSMEEGEVSEPIESEFGFHIIELIEIRDTYEELEGDIEEALRQEQRLDETEVMQNLMEEANINVEEPSYEDWLDMPAEEE</sequence>
<evidence type="ECO:0000256" key="7">
    <source>
        <dbReference type="ARBA" id="ARBA00023136"/>
    </source>
</evidence>
<dbReference type="EC" id="5.2.1.8" evidence="11"/>
<dbReference type="InterPro" id="IPR000297">
    <property type="entry name" value="PPIase_PpiC"/>
</dbReference>
<feature type="coiled-coil region" evidence="12">
    <location>
        <begin position="66"/>
        <end position="100"/>
    </location>
</feature>
<dbReference type="PROSITE" id="PS50198">
    <property type="entry name" value="PPIC_PPIASE_2"/>
    <property type="match status" value="1"/>
</dbReference>
<accession>A0A419V3N9</accession>
<evidence type="ECO:0000256" key="3">
    <source>
        <dbReference type="ARBA" id="ARBA00006071"/>
    </source>
</evidence>
<reference evidence="14 15" key="1">
    <citation type="submission" date="2018-09" db="EMBL/GenBank/DDBJ databases">
        <title>Genomic Encyclopedia of Archaeal and Bacterial Type Strains, Phase II (KMG-II): from individual species to whole genera.</title>
        <authorList>
            <person name="Goeker M."/>
        </authorList>
    </citation>
    <scope>NUCLEOTIDE SEQUENCE [LARGE SCALE GENOMIC DNA]</scope>
    <source>
        <strain evidence="14 15">DSM 17008</strain>
    </source>
</reference>
<keyword evidence="4 11" id="KW-1003">Cell membrane</keyword>
<evidence type="ECO:0000256" key="2">
    <source>
        <dbReference type="ARBA" id="ARBA00004193"/>
    </source>
</evidence>
<evidence type="ECO:0000256" key="12">
    <source>
        <dbReference type="SAM" id="Coils"/>
    </source>
</evidence>
<comment type="function">
    <text evidence="11">Plays a major role in protein secretion by helping the post-translocational extracellular folding of several secreted proteins.</text>
</comment>
<keyword evidence="15" id="KW-1185">Reference proteome</keyword>
<keyword evidence="5 11" id="KW-0732">Signal</keyword>
<evidence type="ECO:0000313" key="15">
    <source>
        <dbReference type="Proteomes" id="UP000285120"/>
    </source>
</evidence>
<proteinExistence type="inferred from homology"/>
<evidence type="ECO:0000256" key="8">
    <source>
        <dbReference type="ARBA" id="ARBA00023139"/>
    </source>
</evidence>
<dbReference type="InterPro" id="IPR050245">
    <property type="entry name" value="PrsA_foldase"/>
</dbReference>
<dbReference type="EMBL" id="RAPK01000009">
    <property type="protein sequence ID" value="RKD73137.1"/>
    <property type="molecule type" value="Genomic_DNA"/>
</dbReference>
<dbReference type="PROSITE" id="PS01096">
    <property type="entry name" value="PPIC_PPIASE_1"/>
    <property type="match status" value="1"/>
</dbReference>
<comment type="similarity">
    <text evidence="3 11">Belongs to the PrsA family.</text>
</comment>
<dbReference type="AlphaFoldDB" id="A0A419V3N9"/>
<dbReference type="Gene3D" id="3.10.50.40">
    <property type="match status" value="1"/>
</dbReference>
<evidence type="ECO:0000256" key="10">
    <source>
        <dbReference type="ARBA" id="ARBA00023288"/>
    </source>
</evidence>
<evidence type="ECO:0000256" key="9">
    <source>
        <dbReference type="ARBA" id="ARBA00023235"/>
    </source>
</evidence>
<feature type="coiled-coil region" evidence="12">
    <location>
        <begin position="245"/>
        <end position="272"/>
    </location>
</feature>
<dbReference type="GO" id="GO:0003755">
    <property type="term" value="F:peptidyl-prolyl cis-trans isomerase activity"/>
    <property type="evidence" value="ECO:0007669"/>
    <property type="project" value="UniProtKB-UniRule"/>
</dbReference>
<dbReference type="InterPro" id="IPR023058">
    <property type="entry name" value="PPIase_PpiC_CS"/>
</dbReference>
<keyword evidence="12" id="KW-0175">Coiled coil</keyword>
<dbReference type="SUPFAM" id="SSF54534">
    <property type="entry name" value="FKBP-like"/>
    <property type="match status" value="1"/>
</dbReference>
<dbReference type="OrthoDB" id="14196at2"/>
<dbReference type="PROSITE" id="PS51257">
    <property type="entry name" value="PROKAR_LIPOPROTEIN"/>
    <property type="match status" value="1"/>
</dbReference>
<evidence type="ECO:0000256" key="6">
    <source>
        <dbReference type="ARBA" id="ARBA00023110"/>
    </source>
</evidence>
<dbReference type="GO" id="GO:0005886">
    <property type="term" value="C:plasma membrane"/>
    <property type="evidence" value="ECO:0007669"/>
    <property type="project" value="UniProtKB-SubCell"/>
</dbReference>
<gene>
    <name evidence="11" type="primary">prsA</name>
    <name evidence="14" type="ORF">ATL39_2342</name>
</gene>
<dbReference type="HAMAP" id="MF_01145">
    <property type="entry name" value="Foldase_PrsA"/>
    <property type="match status" value="1"/>
</dbReference>
<dbReference type="RefSeq" id="WP_120193511.1">
    <property type="nucleotide sequence ID" value="NZ_RAPK01000009.1"/>
</dbReference>
<evidence type="ECO:0000256" key="4">
    <source>
        <dbReference type="ARBA" id="ARBA00022475"/>
    </source>
</evidence>
<name>A0A419V3N9_9BACL</name>
<evidence type="ECO:0000259" key="13">
    <source>
        <dbReference type="PROSITE" id="PS50198"/>
    </source>
</evidence>
<dbReference type="PANTHER" id="PTHR47245:SF1">
    <property type="entry name" value="FOLDASE PROTEIN PRSA"/>
    <property type="match status" value="1"/>
</dbReference>
<comment type="caution">
    <text evidence="14">The sequence shown here is derived from an EMBL/GenBank/DDBJ whole genome shotgun (WGS) entry which is preliminary data.</text>
</comment>
<dbReference type="InterPro" id="IPR023059">
    <property type="entry name" value="Foldase_PrsA"/>
</dbReference>
<organism evidence="14 15">
    <name type="scientific">Sinobaca qinghaiensis</name>
    <dbReference type="NCBI Taxonomy" id="342944"/>
    <lineage>
        <taxon>Bacteria</taxon>
        <taxon>Bacillati</taxon>
        <taxon>Bacillota</taxon>
        <taxon>Bacilli</taxon>
        <taxon>Bacillales</taxon>
        <taxon>Sporolactobacillaceae</taxon>
        <taxon>Sinobaca</taxon>
    </lineage>
</organism>
<comment type="catalytic activity">
    <reaction evidence="1 11">
        <text>[protein]-peptidylproline (omega=180) = [protein]-peptidylproline (omega=0)</text>
        <dbReference type="Rhea" id="RHEA:16237"/>
        <dbReference type="Rhea" id="RHEA-COMP:10747"/>
        <dbReference type="Rhea" id="RHEA-COMP:10748"/>
        <dbReference type="ChEBI" id="CHEBI:83833"/>
        <dbReference type="ChEBI" id="CHEBI:83834"/>
        <dbReference type="EC" id="5.2.1.8"/>
    </reaction>
</comment>
<evidence type="ECO:0000256" key="1">
    <source>
        <dbReference type="ARBA" id="ARBA00000971"/>
    </source>
</evidence>
<keyword evidence="10 11" id="KW-0449">Lipoprotein</keyword>
<evidence type="ECO:0000256" key="11">
    <source>
        <dbReference type="HAMAP-Rule" id="MF_01145"/>
    </source>
</evidence>
<keyword evidence="9 11" id="KW-0413">Isomerase</keyword>
<dbReference type="PANTHER" id="PTHR47245">
    <property type="entry name" value="PEPTIDYLPROLYL ISOMERASE"/>
    <property type="match status" value="1"/>
</dbReference>
<keyword evidence="8 11" id="KW-0564">Palmitate</keyword>
<comment type="subcellular location">
    <subcellularLocation>
        <location evidence="2 11">Cell membrane</location>
        <topology evidence="2 11">Lipid-anchor</topology>
    </subcellularLocation>
</comment>
<keyword evidence="6 11" id="KW-0697">Rotamase</keyword>
<keyword evidence="7 11" id="KW-0472">Membrane</keyword>
<protein>
    <recommendedName>
        <fullName evidence="11">Foldase protein PrsA</fullName>
        <ecNumber evidence="11">5.2.1.8</ecNumber>
    </recommendedName>
</protein>